<dbReference type="InParanoid" id="A0A200QV05"/>
<feature type="region of interest" description="Disordered" evidence="1">
    <location>
        <begin position="313"/>
        <end position="333"/>
    </location>
</feature>
<dbReference type="OMA" id="LMCKICS"/>
<reference evidence="2 3" key="1">
    <citation type="journal article" date="2017" name="Mol. Plant">
        <title>The Genome of Medicinal Plant Macleaya cordata Provides New Insights into Benzylisoquinoline Alkaloids Metabolism.</title>
        <authorList>
            <person name="Liu X."/>
            <person name="Liu Y."/>
            <person name="Huang P."/>
            <person name="Ma Y."/>
            <person name="Qing Z."/>
            <person name="Tang Q."/>
            <person name="Cao H."/>
            <person name="Cheng P."/>
            <person name="Zheng Y."/>
            <person name="Yuan Z."/>
            <person name="Zhou Y."/>
            <person name="Liu J."/>
            <person name="Tang Z."/>
            <person name="Zhuo Y."/>
            <person name="Zhang Y."/>
            <person name="Yu L."/>
            <person name="Huang J."/>
            <person name="Yang P."/>
            <person name="Peng Q."/>
            <person name="Zhang J."/>
            <person name="Jiang W."/>
            <person name="Zhang Z."/>
            <person name="Lin K."/>
            <person name="Ro D.K."/>
            <person name="Chen X."/>
            <person name="Xiong X."/>
            <person name="Shang Y."/>
            <person name="Huang S."/>
            <person name="Zeng J."/>
        </authorList>
    </citation>
    <scope>NUCLEOTIDE SEQUENCE [LARGE SCALE GENOMIC DNA]</scope>
    <source>
        <strain evidence="3">cv. BLH2017</strain>
        <tissue evidence="2">Root</tissue>
    </source>
</reference>
<feature type="region of interest" description="Disordered" evidence="1">
    <location>
        <begin position="1164"/>
        <end position="1189"/>
    </location>
</feature>
<dbReference type="OrthoDB" id="678085at2759"/>
<dbReference type="STRING" id="56857.A0A200QV05"/>
<gene>
    <name evidence="2" type="ORF">BVC80_9021g8</name>
</gene>
<feature type="compositionally biased region" description="Acidic residues" evidence="1">
    <location>
        <begin position="198"/>
        <end position="216"/>
    </location>
</feature>
<feature type="region of interest" description="Disordered" evidence="1">
    <location>
        <begin position="809"/>
        <end position="828"/>
    </location>
</feature>
<name>A0A200QV05_MACCD</name>
<evidence type="ECO:0008006" key="4">
    <source>
        <dbReference type="Google" id="ProtNLM"/>
    </source>
</evidence>
<feature type="region of interest" description="Disordered" evidence="1">
    <location>
        <begin position="198"/>
        <end position="284"/>
    </location>
</feature>
<keyword evidence="3" id="KW-1185">Reference proteome</keyword>
<organism evidence="2 3">
    <name type="scientific">Macleaya cordata</name>
    <name type="common">Five-seeded plume-poppy</name>
    <name type="synonym">Bocconia cordata</name>
    <dbReference type="NCBI Taxonomy" id="56857"/>
    <lineage>
        <taxon>Eukaryota</taxon>
        <taxon>Viridiplantae</taxon>
        <taxon>Streptophyta</taxon>
        <taxon>Embryophyta</taxon>
        <taxon>Tracheophyta</taxon>
        <taxon>Spermatophyta</taxon>
        <taxon>Magnoliopsida</taxon>
        <taxon>Ranunculales</taxon>
        <taxon>Papaveraceae</taxon>
        <taxon>Papaveroideae</taxon>
        <taxon>Macleaya</taxon>
    </lineage>
</organism>
<evidence type="ECO:0000313" key="2">
    <source>
        <dbReference type="EMBL" id="OVA14293.1"/>
    </source>
</evidence>
<sequence>MAVVFEGFSIREYASKMRSVNAAKCWPFDEEDKESKREESESLLPPITCRKYRWWSNELEILKSKSAVDDEEEKEKAKNILEESKPLSEVESGFESGNHPIEEQEADLRREKVVLENEKAEEEKVVMVCPVCQIFTASTVNAVNVHIDSCLSKASKKEKKQIRKAAAAAAAAKAKSKTRKKRSIVEIFAVAPQIENLEVEEEDDEDEEQEQEEEALQDGGRFNEVVKRTKKSKGRNKSTSKVDVTMIMRNLKLKNEKKNKSKNKKTIDRSSSANSKLNKEKNHKHKVPLPAAFLLPCKGPLLNKTLEREISDDVAIRKKKPSKKKSLPMQNKPNTIQGSKLISQHQQGTLPVFPVHSILKNQIRAISSQKSSAVGNLQGCEHTNLRSIQQSDRHVRFSGKDDILGPTIKQCSSFELPQIQTHHKVLSEVMDDALVTDLSLEHDEIPPTDEAREVNGGDEDVISITSAAGSRSTHEKKWLDDLNDHVSPSFLSPNNSSCRDKGKDFSDESLDQTQAFQHHDDFHFLSRDNSTAFYKLPSAGMPRFLNSTLNEGFHSNVETQTGGDVQGAEDTGGSLHDPFVDSVPRSAAMSSLPNINAISQPYASCLTSNTEVNGRQRFLSQTTRHTSNGGALEYQPLCHLSSKDLMDCISSSVEWKKRRGAICGGKYIDDDFIGLPLNSQGELIQFSSSGKVGYNHLKKQDIMVGTSSSFPTHNLLWPNKEKQYVERTHPRDHLKLFPEKNYFRENPKVPVPSRLGITEMQGTGRTEVHWQDSLRGSIDFVHQLSSDLNLMKVSGYGCKQCRSTANQSENEKLQSEESSECGFLPPNQTTMRLMGKNVTVGRTNKEGHGFEDGSIWTDKEIITEHRPSMTPSDNSSFYRHPPPEWIVHQVSQKSKEIASHSWKAQTTSPEVLQMKAAESRSAHSYLNWQTPLISQTGIPFTSKNHSQELQSANSLPSNSLMNRTSNVPESSISQNQSLNMGSRIPMSSTTPHNACDHMRFSSAQFKSNQSMAAHGETSSFLLPFSGQDCTEYVQPSWCQSSSQRLPQWLINAKQQRETPPTLSKTFSDTSAAYQPCTMSGPSILAISSPYHKSMISYPHNLKTSFRSMQNSSGGTSLFHPPLIPAPPGFRRAFSINSCSKKKIKVKDGRKAKCSFLNDFDHAKKAKKRPAAKANDSARSFKKPNWQSQESNAKLGLKHPADFTAFPQCNSGPSEPNAYSDKGSDVGYSQVEIQKDGLKTSTGANFPKLDAVARSGPIKLSAGAKYILKPNQNMAQDYSRPTHSTIPFEAVTNASKVSVFQKKPAQIYRSPSVEI</sequence>
<dbReference type="EMBL" id="MVGT01001057">
    <property type="protein sequence ID" value="OVA14293.1"/>
    <property type="molecule type" value="Genomic_DNA"/>
</dbReference>
<dbReference type="PANTHER" id="PTHR36892:SF1">
    <property type="entry name" value="OS05G0518200 PROTEIN"/>
    <property type="match status" value="1"/>
</dbReference>
<feature type="region of interest" description="Disordered" evidence="1">
    <location>
        <begin position="953"/>
        <end position="979"/>
    </location>
</feature>
<evidence type="ECO:0000256" key="1">
    <source>
        <dbReference type="SAM" id="MobiDB-lite"/>
    </source>
</evidence>
<feature type="region of interest" description="Disordered" evidence="1">
    <location>
        <begin position="555"/>
        <end position="582"/>
    </location>
</feature>
<comment type="caution">
    <text evidence="2">The sequence shown here is derived from an EMBL/GenBank/DDBJ whole genome shotgun (WGS) entry which is preliminary data.</text>
</comment>
<feature type="compositionally biased region" description="Basic residues" evidence="1">
    <location>
        <begin position="317"/>
        <end position="326"/>
    </location>
</feature>
<feature type="compositionally biased region" description="Basic residues" evidence="1">
    <location>
        <begin position="228"/>
        <end position="238"/>
    </location>
</feature>
<evidence type="ECO:0000313" key="3">
    <source>
        <dbReference type="Proteomes" id="UP000195402"/>
    </source>
</evidence>
<dbReference type="Proteomes" id="UP000195402">
    <property type="component" value="Unassembled WGS sequence"/>
</dbReference>
<proteinExistence type="predicted"/>
<accession>A0A200QV05</accession>
<protein>
    <recommendedName>
        <fullName evidence="4">UBZ4-type domain-containing protein</fullName>
    </recommendedName>
</protein>
<dbReference type="PANTHER" id="PTHR36892">
    <property type="entry name" value="OS01G0201800 PROTEIN"/>
    <property type="match status" value="1"/>
</dbReference>